<proteinExistence type="predicted"/>
<dbReference type="RefSeq" id="WP_071036663.1">
    <property type="nucleotide sequence ID" value="NZ_CP017754.1"/>
</dbReference>
<name>A0ABN4TNV6_9BURK</name>
<gene>
    <name evidence="1" type="ORF">BKK80_13325</name>
</gene>
<reference evidence="1 2" key="1">
    <citation type="submission" date="2016-10" db="EMBL/GenBank/DDBJ databases">
        <title>Complete genome sequences of three Cupriavidus strains isolated from various Malaysian environments.</title>
        <authorList>
            <person name="Abdullah A.A.-A."/>
            <person name="Shafie N.A.H."/>
            <person name="Lau N.S."/>
        </authorList>
    </citation>
    <scope>NUCLEOTIDE SEQUENCE [LARGE SCALE GENOMIC DNA]</scope>
    <source>
        <strain evidence="1 2">USMAA1020</strain>
    </source>
</reference>
<evidence type="ECO:0000313" key="2">
    <source>
        <dbReference type="Proteomes" id="UP000177515"/>
    </source>
</evidence>
<protein>
    <recommendedName>
        <fullName evidence="3">HNH endonuclease</fullName>
    </recommendedName>
</protein>
<dbReference type="EMBL" id="CP017754">
    <property type="protein sequence ID" value="AOZ06683.1"/>
    <property type="molecule type" value="Genomic_DNA"/>
</dbReference>
<dbReference type="Proteomes" id="UP000177515">
    <property type="component" value="Chromosome 1"/>
</dbReference>
<accession>A0ABN4TNV6</accession>
<sequence length="162" mass="17697">MAVTDTHEEKETLAVDVLLPGHEPRATTALFERTKKQLIAREGGRCYVCGATAQESGQPLEAHHHPIERSLANMIDWPAVQAAARAGALGPHAAAFDWAAFDPADPYTFVDDMTVNGLLLCRQHHTGKDAGIHALPFPLWLAQKFGREGYQFTPGEVIHHAT</sequence>
<evidence type="ECO:0000313" key="1">
    <source>
        <dbReference type="EMBL" id="AOZ06683.1"/>
    </source>
</evidence>
<evidence type="ECO:0008006" key="3">
    <source>
        <dbReference type="Google" id="ProtNLM"/>
    </source>
</evidence>
<keyword evidence="2" id="KW-1185">Reference proteome</keyword>
<organism evidence="1 2">
    <name type="scientific">Cupriavidus malaysiensis</name>
    <dbReference type="NCBI Taxonomy" id="367825"/>
    <lineage>
        <taxon>Bacteria</taxon>
        <taxon>Pseudomonadati</taxon>
        <taxon>Pseudomonadota</taxon>
        <taxon>Betaproteobacteria</taxon>
        <taxon>Burkholderiales</taxon>
        <taxon>Burkholderiaceae</taxon>
        <taxon>Cupriavidus</taxon>
    </lineage>
</organism>